<dbReference type="InterPro" id="IPR036318">
    <property type="entry name" value="FAD-bd_PCMH-like_sf"/>
</dbReference>
<feature type="transmembrane region" description="Helical" evidence="10">
    <location>
        <begin position="78"/>
        <end position="101"/>
    </location>
</feature>
<sequence>MSFRGYNFARARKAPDGLQFVDTWEWVMAAAFLVASALCSGAETALTALGDARARQLLDSGGRRAALLAIWVRHPERVLSSLLIGNTLANIGAGALAGRIASQAAGGGDTGTALAIATGVTTSVILFFGEIIPKTLAKRHPVKIALAAIPLVQAMYWALWPLSTGLVRLTGLVVGAFGGGHTPTPAVTSEEIEYLIEMGTREGVLDEVKEELLNSVLEFADRVVKEVMVPRTRMVAIDKDAPPEEILRIVTENPYSRMPVYEGSVDNVIGILLVRDIVRELREPPPAGRPRAVPLTRHLKPAFFVPEQMKISRLLKEMQKRKMHLAVVVDEFGGTSGIATLEDVIEEIVGEIQDEGDVEQAPVKALGVGVYLADAGIPLRELEEYLNAQEGEGDPREIRFPEEGDYETLGGFVTATAGRVPPVGALVTWDGLTFTVRAGDERRVARVEIARRPGVEPRGPGAAQEPRREAAR</sequence>
<dbReference type="SUPFAM" id="SSF56176">
    <property type="entry name" value="FAD-binding/transporter-associated domain-like"/>
    <property type="match status" value="1"/>
</dbReference>
<dbReference type="InterPro" id="IPR005170">
    <property type="entry name" value="Transptr-assoc_dom"/>
</dbReference>
<evidence type="ECO:0000313" key="13">
    <source>
        <dbReference type="EMBL" id="BDG07728.1"/>
    </source>
</evidence>
<dbReference type="SUPFAM" id="SSF54631">
    <property type="entry name" value="CBS-domain pair"/>
    <property type="match status" value="1"/>
</dbReference>
<dbReference type="Gene3D" id="3.30.465.10">
    <property type="match status" value="1"/>
</dbReference>
<evidence type="ECO:0000256" key="7">
    <source>
        <dbReference type="PROSITE-ProRule" id="PRU00703"/>
    </source>
</evidence>
<keyword evidence="5 7" id="KW-0129">CBS domain</keyword>
<evidence type="ECO:0000313" key="14">
    <source>
        <dbReference type="Proteomes" id="UP001162734"/>
    </source>
</evidence>
<gene>
    <name evidence="13" type="ORF">AMPC_08410</name>
</gene>
<comment type="subcellular location">
    <subcellularLocation>
        <location evidence="1">Membrane</location>
        <topology evidence="1">Multi-pass membrane protein</topology>
    </subcellularLocation>
</comment>
<reference evidence="14" key="1">
    <citation type="journal article" date="2022" name="Int. J. Syst. Evol. Microbiol.">
        <title>Anaeromyxobacter oryzae sp. nov., Anaeromyxobacter diazotrophicus sp. nov. and Anaeromyxobacter paludicola sp. nov., isolated from paddy soils.</title>
        <authorList>
            <person name="Itoh H."/>
            <person name="Xu Z."/>
            <person name="Mise K."/>
            <person name="Masuda Y."/>
            <person name="Ushijima N."/>
            <person name="Hayakawa C."/>
            <person name="Shiratori Y."/>
            <person name="Senoo K."/>
        </authorList>
    </citation>
    <scope>NUCLEOTIDE SEQUENCE [LARGE SCALE GENOMIC DNA]</scope>
    <source>
        <strain evidence="14">Red630</strain>
    </source>
</reference>
<evidence type="ECO:0000259" key="12">
    <source>
        <dbReference type="PROSITE" id="PS51846"/>
    </source>
</evidence>
<name>A0ABM7X7A9_9BACT</name>
<dbReference type="CDD" id="cd04590">
    <property type="entry name" value="CBS_pair_CorC_HlyC_assoc"/>
    <property type="match status" value="1"/>
</dbReference>
<evidence type="ECO:0000256" key="4">
    <source>
        <dbReference type="ARBA" id="ARBA00022989"/>
    </source>
</evidence>
<dbReference type="Pfam" id="PF03471">
    <property type="entry name" value="CorC_HlyC"/>
    <property type="match status" value="1"/>
</dbReference>
<dbReference type="Pfam" id="PF00571">
    <property type="entry name" value="CBS"/>
    <property type="match status" value="2"/>
</dbReference>
<evidence type="ECO:0000259" key="11">
    <source>
        <dbReference type="PROSITE" id="PS51371"/>
    </source>
</evidence>
<keyword evidence="14" id="KW-1185">Reference proteome</keyword>
<dbReference type="PANTHER" id="PTHR22777">
    <property type="entry name" value="HEMOLYSIN-RELATED"/>
    <property type="match status" value="1"/>
</dbReference>
<feature type="domain" description="CBS" evidence="11">
    <location>
        <begin position="228"/>
        <end position="287"/>
    </location>
</feature>
<evidence type="ECO:0000256" key="3">
    <source>
        <dbReference type="ARBA" id="ARBA00022737"/>
    </source>
</evidence>
<feature type="transmembrane region" description="Helical" evidence="10">
    <location>
        <begin position="113"/>
        <end position="132"/>
    </location>
</feature>
<dbReference type="EMBL" id="AP025592">
    <property type="protein sequence ID" value="BDG07728.1"/>
    <property type="molecule type" value="Genomic_DNA"/>
</dbReference>
<dbReference type="PANTHER" id="PTHR22777:SF17">
    <property type="entry name" value="UPF0053 PROTEIN SLL0260"/>
    <property type="match status" value="1"/>
</dbReference>
<dbReference type="SMART" id="SM01091">
    <property type="entry name" value="CorC_HlyC"/>
    <property type="match status" value="1"/>
</dbReference>
<evidence type="ECO:0000256" key="2">
    <source>
        <dbReference type="ARBA" id="ARBA00022692"/>
    </source>
</evidence>
<keyword evidence="4 8" id="KW-1133">Transmembrane helix</keyword>
<dbReference type="InterPro" id="IPR002550">
    <property type="entry name" value="CNNM"/>
</dbReference>
<organism evidence="13 14">
    <name type="scientific">Anaeromyxobacter paludicola</name>
    <dbReference type="NCBI Taxonomy" id="2918171"/>
    <lineage>
        <taxon>Bacteria</taxon>
        <taxon>Pseudomonadati</taxon>
        <taxon>Myxococcota</taxon>
        <taxon>Myxococcia</taxon>
        <taxon>Myxococcales</taxon>
        <taxon>Cystobacterineae</taxon>
        <taxon>Anaeromyxobacteraceae</taxon>
        <taxon>Anaeromyxobacter</taxon>
    </lineage>
</organism>
<keyword evidence="6 8" id="KW-0472">Membrane</keyword>
<accession>A0ABM7X7A9</accession>
<evidence type="ECO:0000256" key="5">
    <source>
        <dbReference type="ARBA" id="ARBA00023122"/>
    </source>
</evidence>
<dbReference type="PROSITE" id="PS51846">
    <property type="entry name" value="CNNM"/>
    <property type="match status" value="1"/>
</dbReference>
<evidence type="ECO:0000256" key="8">
    <source>
        <dbReference type="PROSITE-ProRule" id="PRU01193"/>
    </source>
</evidence>
<evidence type="ECO:0000256" key="9">
    <source>
        <dbReference type="SAM" id="MobiDB-lite"/>
    </source>
</evidence>
<dbReference type="SMART" id="SM00116">
    <property type="entry name" value="CBS"/>
    <property type="match status" value="2"/>
</dbReference>
<keyword evidence="3" id="KW-0677">Repeat</keyword>
<dbReference type="InterPro" id="IPR044751">
    <property type="entry name" value="Ion_transp-like_CBS"/>
</dbReference>
<dbReference type="InterPro" id="IPR000644">
    <property type="entry name" value="CBS_dom"/>
</dbReference>
<dbReference type="Gene3D" id="3.10.580.10">
    <property type="entry name" value="CBS-domain"/>
    <property type="match status" value="1"/>
</dbReference>
<protein>
    <submittedName>
        <fullName evidence="13">Hemolysin</fullName>
    </submittedName>
</protein>
<feature type="domain" description="CBS" evidence="11">
    <location>
        <begin position="295"/>
        <end position="355"/>
    </location>
</feature>
<keyword evidence="2 8" id="KW-0812">Transmembrane</keyword>
<evidence type="ECO:0000256" key="1">
    <source>
        <dbReference type="ARBA" id="ARBA00004141"/>
    </source>
</evidence>
<proteinExistence type="predicted"/>
<dbReference type="Proteomes" id="UP001162734">
    <property type="component" value="Chromosome"/>
</dbReference>
<dbReference type="Pfam" id="PF01595">
    <property type="entry name" value="CNNM"/>
    <property type="match status" value="1"/>
</dbReference>
<dbReference type="InterPro" id="IPR046342">
    <property type="entry name" value="CBS_dom_sf"/>
</dbReference>
<evidence type="ECO:0000256" key="6">
    <source>
        <dbReference type="ARBA" id="ARBA00023136"/>
    </source>
</evidence>
<feature type="transmembrane region" description="Helical" evidence="10">
    <location>
        <begin position="144"/>
        <end position="162"/>
    </location>
</feature>
<feature type="domain" description="CNNM transmembrane" evidence="12">
    <location>
        <begin position="18"/>
        <end position="209"/>
    </location>
</feature>
<feature type="region of interest" description="Disordered" evidence="9">
    <location>
        <begin position="451"/>
        <end position="472"/>
    </location>
</feature>
<evidence type="ECO:0000256" key="10">
    <source>
        <dbReference type="SAM" id="Phobius"/>
    </source>
</evidence>
<dbReference type="InterPro" id="IPR016169">
    <property type="entry name" value="FAD-bd_PCMH_sub2"/>
</dbReference>
<dbReference type="PROSITE" id="PS51371">
    <property type="entry name" value="CBS"/>
    <property type="match status" value="2"/>
</dbReference>